<evidence type="ECO:0000256" key="3">
    <source>
        <dbReference type="ARBA" id="ARBA00022917"/>
    </source>
</evidence>
<comment type="subunit">
    <text evidence="4">Component of the eukaryotic translation initiation factor 3 (eIF-3) complex.</text>
</comment>
<gene>
    <name evidence="7" type="ORF">BJ322DRAFT_837020</name>
</gene>
<dbReference type="GO" id="GO:0033290">
    <property type="term" value="C:eukaryotic 48S preinitiation complex"/>
    <property type="evidence" value="ECO:0007669"/>
    <property type="project" value="UniProtKB-UniRule"/>
</dbReference>
<comment type="function">
    <text evidence="4">Component of the eukaryotic translation initiation factor 3 (eIF-3) complex, which is involved in protein synthesis of a specialized repertoire of mRNAs and, together with other initiation factors, stimulates binding of mRNA and methionyl-tRNAi to the 40S ribosome. The eIF-3 complex specifically targets and initiates translation of a subset of mRNAs involved in cell proliferation.</text>
</comment>
<name>A0A9P6HGP5_9AGAM</name>
<dbReference type="HAMAP" id="MF_03007">
    <property type="entry name" value="eIF3h"/>
    <property type="match status" value="1"/>
</dbReference>
<dbReference type="PROSITE" id="PS50249">
    <property type="entry name" value="MPN"/>
    <property type="match status" value="1"/>
</dbReference>
<keyword evidence="1 4" id="KW-0963">Cytoplasm</keyword>
<comment type="subcellular location">
    <subcellularLocation>
        <location evidence="4">Cytoplasm</location>
    </subcellularLocation>
</comment>
<dbReference type="GO" id="GO:0001732">
    <property type="term" value="P:formation of cytoplasmic translation initiation complex"/>
    <property type="evidence" value="ECO:0007669"/>
    <property type="project" value="UniProtKB-UniRule"/>
</dbReference>
<feature type="domain" description="MPN" evidence="6">
    <location>
        <begin position="48"/>
        <end position="183"/>
    </location>
</feature>
<dbReference type="Gene3D" id="3.40.140.10">
    <property type="entry name" value="Cytidine Deaminase, domain 2"/>
    <property type="match status" value="1"/>
</dbReference>
<evidence type="ECO:0000313" key="7">
    <source>
        <dbReference type="EMBL" id="KAF9785528.1"/>
    </source>
</evidence>
<dbReference type="Proteomes" id="UP000736335">
    <property type="component" value="Unassembled WGS sequence"/>
</dbReference>
<dbReference type="SMART" id="SM00232">
    <property type="entry name" value="JAB_MPN"/>
    <property type="match status" value="1"/>
</dbReference>
<keyword evidence="5" id="KW-0732">Signal</keyword>
<dbReference type="GO" id="GO:0016282">
    <property type="term" value="C:eukaryotic 43S preinitiation complex"/>
    <property type="evidence" value="ECO:0007669"/>
    <property type="project" value="UniProtKB-UniRule"/>
</dbReference>
<evidence type="ECO:0000259" key="6">
    <source>
        <dbReference type="PROSITE" id="PS50249"/>
    </source>
</evidence>
<dbReference type="InterPro" id="IPR037518">
    <property type="entry name" value="MPN"/>
</dbReference>
<reference evidence="7" key="1">
    <citation type="journal article" date="2020" name="Nat. Commun.">
        <title>Large-scale genome sequencing of mycorrhizal fungi provides insights into the early evolution of symbiotic traits.</title>
        <authorList>
            <person name="Miyauchi S."/>
            <person name="Kiss E."/>
            <person name="Kuo A."/>
            <person name="Drula E."/>
            <person name="Kohler A."/>
            <person name="Sanchez-Garcia M."/>
            <person name="Morin E."/>
            <person name="Andreopoulos B."/>
            <person name="Barry K.W."/>
            <person name="Bonito G."/>
            <person name="Buee M."/>
            <person name="Carver A."/>
            <person name="Chen C."/>
            <person name="Cichocki N."/>
            <person name="Clum A."/>
            <person name="Culley D."/>
            <person name="Crous P.W."/>
            <person name="Fauchery L."/>
            <person name="Girlanda M."/>
            <person name="Hayes R.D."/>
            <person name="Keri Z."/>
            <person name="LaButti K."/>
            <person name="Lipzen A."/>
            <person name="Lombard V."/>
            <person name="Magnuson J."/>
            <person name="Maillard F."/>
            <person name="Murat C."/>
            <person name="Nolan M."/>
            <person name="Ohm R.A."/>
            <person name="Pangilinan J."/>
            <person name="Pereira M.F."/>
            <person name="Perotto S."/>
            <person name="Peter M."/>
            <person name="Pfister S."/>
            <person name="Riley R."/>
            <person name="Sitrit Y."/>
            <person name="Stielow J.B."/>
            <person name="Szollosi G."/>
            <person name="Zifcakova L."/>
            <person name="Stursova M."/>
            <person name="Spatafora J.W."/>
            <person name="Tedersoo L."/>
            <person name="Vaario L.M."/>
            <person name="Yamada A."/>
            <person name="Yan M."/>
            <person name="Wang P."/>
            <person name="Xu J."/>
            <person name="Bruns T."/>
            <person name="Baldrian P."/>
            <person name="Vilgalys R."/>
            <person name="Dunand C."/>
            <person name="Henrissat B."/>
            <person name="Grigoriev I.V."/>
            <person name="Hibbett D."/>
            <person name="Nagy L.G."/>
            <person name="Martin F.M."/>
        </authorList>
    </citation>
    <scope>NUCLEOTIDE SEQUENCE</scope>
    <source>
        <strain evidence="7">UH-Tt-Lm1</strain>
    </source>
</reference>
<evidence type="ECO:0000256" key="5">
    <source>
        <dbReference type="SAM" id="SignalP"/>
    </source>
</evidence>
<dbReference type="AlphaFoldDB" id="A0A9P6HGP5"/>
<keyword evidence="3 4" id="KW-0648">Protein biosynthesis</keyword>
<dbReference type="GO" id="GO:0003743">
    <property type="term" value="F:translation initiation factor activity"/>
    <property type="evidence" value="ECO:0007669"/>
    <property type="project" value="UniProtKB-UniRule"/>
</dbReference>
<dbReference type="GO" id="GO:0005852">
    <property type="term" value="C:eukaryotic translation initiation factor 3 complex"/>
    <property type="evidence" value="ECO:0007669"/>
    <property type="project" value="UniProtKB-UniRule"/>
</dbReference>
<feature type="chain" id="PRO_5040265130" description="Eukaryotic translation initiation factor 3 subunit H" evidence="5">
    <location>
        <begin position="18"/>
        <end position="373"/>
    </location>
</feature>
<dbReference type="InterPro" id="IPR000555">
    <property type="entry name" value="JAMM/MPN+_dom"/>
</dbReference>
<proteinExistence type="inferred from homology"/>
<evidence type="ECO:0000313" key="8">
    <source>
        <dbReference type="Proteomes" id="UP000736335"/>
    </source>
</evidence>
<evidence type="ECO:0000256" key="4">
    <source>
        <dbReference type="HAMAP-Rule" id="MF_03007"/>
    </source>
</evidence>
<dbReference type="OrthoDB" id="10265695at2759"/>
<organism evidence="7 8">
    <name type="scientific">Thelephora terrestris</name>
    <dbReference type="NCBI Taxonomy" id="56493"/>
    <lineage>
        <taxon>Eukaryota</taxon>
        <taxon>Fungi</taxon>
        <taxon>Dikarya</taxon>
        <taxon>Basidiomycota</taxon>
        <taxon>Agaricomycotina</taxon>
        <taxon>Agaricomycetes</taxon>
        <taxon>Thelephorales</taxon>
        <taxon>Thelephoraceae</taxon>
        <taxon>Thelephora</taxon>
    </lineage>
</organism>
<sequence>MATMAAAIAASLPTVQAASTPAVPTRETLPASWNKNVDAEAEIPITTVQIDGLVTTKIIKHSLDTGSSAHGLILGLDLDGVLEISNCFPLPNQPSDEDEKSVKSVVRYQSQMLRSLNEVGSVDSVVGFYQSARLGAFFKQSLVEAQAIHQEKLRHGGVVIVHDTTTASQGNTSFRAFRLTRPFVEAYRRHNFSSASLVHQRLTFSNILEEIPVKIRVNPLLNSVLGTLTESHRSPLPDVLPSEATTSAIPPTYSTLNIGSVGLTRNLEQLIEAVDNYKLEESNLAYLSRQIAREKLKADQYLTRRREENAARVTQGLAPLPEENVHRLFKIPPEPSRLESMLSLGQIDGLAKSLASASSSGLVTMYAAKAGSM</sequence>
<dbReference type="GO" id="GO:0008237">
    <property type="term" value="F:metallopeptidase activity"/>
    <property type="evidence" value="ECO:0007669"/>
    <property type="project" value="InterPro"/>
</dbReference>
<dbReference type="InterPro" id="IPR027524">
    <property type="entry name" value="eIF3h"/>
</dbReference>
<feature type="signal peptide" evidence="5">
    <location>
        <begin position="1"/>
        <end position="17"/>
    </location>
</feature>
<dbReference type="EMBL" id="WIUZ02000007">
    <property type="protein sequence ID" value="KAF9785528.1"/>
    <property type="molecule type" value="Genomic_DNA"/>
</dbReference>
<evidence type="ECO:0000256" key="1">
    <source>
        <dbReference type="ARBA" id="ARBA00022490"/>
    </source>
</evidence>
<reference evidence="7" key="2">
    <citation type="submission" date="2020-11" db="EMBL/GenBank/DDBJ databases">
        <authorList>
            <consortium name="DOE Joint Genome Institute"/>
            <person name="Kuo A."/>
            <person name="Miyauchi S."/>
            <person name="Kiss E."/>
            <person name="Drula E."/>
            <person name="Kohler A."/>
            <person name="Sanchez-Garcia M."/>
            <person name="Andreopoulos B."/>
            <person name="Barry K.W."/>
            <person name="Bonito G."/>
            <person name="Buee M."/>
            <person name="Carver A."/>
            <person name="Chen C."/>
            <person name="Cichocki N."/>
            <person name="Clum A."/>
            <person name="Culley D."/>
            <person name="Crous P.W."/>
            <person name="Fauchery L."/>
            <person name="Girlanda M."/>
            <person name="Hayes R."/>
            <person name="Keri Z."/>
            <person name="Labutti K."/>
            <person name="Lipzen A."/>
            <person name="Lombard V."/>
            <person name="Magnuson J."/>
            <person name="Maillard F."/>
            <person name="Morin E."/>
            <person name="Murat C."/>
            <person name="Nolan M."/>
            <person name="Ohm R."/>
            <person name="Pangilinan J."/>
            <person name="Pereira M."/>
            <person name="Perotto S."/>
            <person name="Peter M."/>
            <person name="Riley R."/>
            <person name="Sitrit Y."/>
            <person name="Stielow B."/>
            <person name="Szollosi G."/>
            <person name="Zifcakova L."/>
            <person name="Stursova M."/>
            <person name="Spatafora J.W."/>
            <person name="Tedersoo L."/>
            <person name="Vaario L.-M."/>
            <person name="Yamada A."/>
            <person name="Yan M."/>
            <person name="Wang P."/>
            <person name="Xu J."/>
            <person name="Bruns T."/>
            <person name="Baldrian P."/>
            <person name="Vilgalys R."/>
            <person name="Henrissat B."/>
            <person name="Grigoriev I.V."/>
            <person name="Hibbett D."/>
            <person name="Nagy L.G."/>
            <person name="Martin F.M."/>
        </authorList>
    </citation>
    <scope>NUCLEOTIDE SEQUENCE</scope>
    <source>
        <strain evidence="7">UH-Tt-Lm1</strain>
    </source>
</reference>
<protein>
    <recommendedName>
        <fullName evidence="4">Eukaryotic translation initiation factor 3 subunit H</fullName>
        <shortName evidence="4">eIF3h</shortName>
    </recommendedName>
</protein>
<comment type="caution">
    <text evidence="7">The sequence shown here is derived from an EMBL/GenBank/DDBJ whole genome shotgun (WGS) entry which is preliminary data.</text>
</comment>
<dbReference type="InterPro" id="IPR045810">
    <property type="entry name" value="eIF3h_C"/>
</dbReference>
<dbReference type="Pfam" id="PF01398">
    <property type="entry name" value="JAB"/>
    <property type="match status" value="1"/>
</dbReference>
<evidence type="ECO:0000256" key="2">
    <source>
        <dbReference type="ARBA" id="ARBA00022540"/>
    </source>
</evidence>
<keyword evidence="8" id="KW-1185">Reference proteome</keyword>
<dbReference type="InterPro" id="IPR050242">
    <property type="entry name" value="JAMM_MPN+_peptidase_M67A"/>
</dbReference>
<accession>A0A9P6HGP5</accession>
<dbReference type="CDD" id="cd08065">
    <property type="entry name" value="MPN_eIF3h"/>
    <property type="match status" value="1"/>
</dbReference>
<dbReference type="PANTHER" id="PTHR10410">
    <property type="entry name" value="EUKARYOTIC TRANSLATION INITIATION FACTOR 3 -RELATED"/>
    <property type="match status" value="1"/>
</dbReference>
<keyword evidence="2 4" id="KW-0396">Initiation factor</keyword>
<comment type="similarity">
    <text evidence="4">Belongs to the eIF-3 subunit H family.</text>
</comment>
<dbReference type="Pfam" id="PF19445">
    <property type="entry name" value="eIF3h_C"/>
    <property type="match status" value="1"/>
</dbReference>